<dbReference type="InterPro" id="IPR029045">
    <property type="entry name" value="ClpP/crotonase-like_dom_sf"/>
</dbReference>
<dbReference type="Proteomes" id="UP000377595">
    <property type="component" value="Unassembled WGS sequence"/>
</dbReference>
<evidence type="ECO:0000313" key="1">
    <source>
        <dbReference type="EMBL" id="GES17290.1"/>
    </source>
</evidence>
<dbReference type="EMBL" id="BLAF01000004">
    <property type="protein sequence ID" value="GES17290.1"/>
    <property type="molecule type" value="Genomic_DNA"/>
</dbReference>
<dbReference type="Gene3D" id="3.90.226.10">
    <property type="entry name" value="2-enoyl-CoA Hydratase, Chain A, domain 1"/>
    <property type="match status" value="1"/>
</dbReference>
<evidence type="ECO:0008006" key="3">
    <source>
        <dbReference type="Google" id="ProtNLM"/>
    </source>
</evidence>
<sequence>MSDEDYVRAEVEDGIAWVTLNEPRRLNPVTLARIARIQDVVAGLSPRPDVRVIVVTGAGRGFCSGADLRDETLRTAPMFPPASGSLLDSRDGLWNLSAVRQPVIAMVNGPAFGYGYELALQADIRIAGESARFGFPYARMGGVSDTGAATWLLPRQVGYALAAELLFTGRVLSGPEAGAVGLVSRVVPDESLRAVTAELAREIAGGDPAAVQATKRMLVAGRDQSAAEHVLMQFQYANRFRPDLGAAAARLAGGRHKDPK</sequence>
<reference evidence="1 2" key="1">
    <citation type="submission" date="2019-10" db="EMBL/GenBank/DDBJ databases">
        <title>Whole genome shotgun sequence of Acrocarpospora pleiomorpha NBRC 16267.</title>
        <authorList>
            <person name="Ichikawa N."/>
            <person name="Kimura A."/>
            <person name="Kitahashi Y."/>
            <person name="Komaki H."/>
            <person name="Oguchi A."/>
        </authorList>
    </citation>
    <scope>NUCLEOTIDE SEQUENCE [LARGE SCALE GENOMIC DNA]</scope>
    <source>
        <strain evidence="1 2">NBRC 16267</strain>
    </source>
</reference>
<comment type="caution">
    <text evidence="1">The sequence shown here is derived from an EMBL/GenBank/DDBJ whole genome shotgun (WGS) entry which is preliminary data.</text>
</comment>
<gene>
    <name evidence="1" type="ORF">Aple_001850</name>
</gene>
<proteinExistence type="predicted"/>
<dbReference type="CDD" id="cd06558">
    <property type="entry name" value="crotonase-like"/>
    <property type="match status" value="1"/>
</dbReference>
<name>A0A5M3X875_9ACTN</name>
<keyword evidence="2" id="KW-1185">Reference proteome</keyword>
<protein>
    <recommendedName>
        <fullName evidence="3">Enoyl-CoA hydratase</fullName>
    </recommendedName>
</protein>
<organism evidence="1 2">
    <name type="scientific">Acrocarpospora pleiomorpha</name>
    <dbReference type="NCBI Taxonomy" id="90975"/>
    <lineage>
        <taxon>Bacteria</taxon>
        <taxon>Bacillati</taxon>
        <taxon>Actinomycetota</taxon>
        <taxon>Actinomycetes</taxon>
        <taxon>Streptosporangiales</taxon>
        <taxon>Streptosporangiaceae</taxon>
        <taxon>Acrocarpospora</taxon>
    </lineage>
</organism>
<accession>A0A5M3X875</accession>
<evidence type="ECO:0000313" key="2">
    <source>
        <dbReference type="Proteomes" id="UP000377595"/>
    </source>
</evidence>
<dbReference type="PANTHER" id="PTHR11941:SF133">
    <property type="entry name" value="1,2-EPOXYPHENYLACETYL-COA ISOMERASE"/>
    <property type="match status" value="1"/>
</dbReference>
<dbReference type="Pfam" id="PF00378">
    <property type="entry name" value="ECH_1"/>
    <property type="match status" value="1"/>
</dbReference>
<dbReference type="OrthoDB" id="9777711at2"/>
<dbReference type="PANTHER" id="PTHR11941">
    <property type="entry name" value="ENOYL-COA HYDRATASE-RELATED"/>
    <property type="match status" value="1"/>
</dbReference>
<dbReference type="RefSeq" id="WP_155342479.1">
    <property type="nucleotide sequence ID" value="NZ_BAAAHM010000001.1"/>
</dbReference>
<dbReference type="SUPFAM" id="SSF52096">
    <property type="entry name" value="ClpP/crotonase"/>
    <property type="match status" value="1"/>
</dbReference>
<dbReference type="InterPro" id="IPR001753">
    <property type="entry name" value="Enoyl-CoA_hydra/iso"/>
</dbReference>
<dbReference type="AlphaFoldDB" id="A0A5M3X875"/>
<dbReference type="GO" id="GO:0006635">
    <property type="term" value="P:fatty acid beta-oxidation"/>
    <property type="evidence" value="ECO:0007669"/>
    <property type="project" value="TreeGrafter"/>
</dbReference>
<dbReference type="GO" id="GO:0003824">
    <property type="term" value="F:catalytic activity"/>
    <property type="evidence" value="ECO:0007669"/>
    <property type="project" value="UniProtKB-ARBA"/>
</dbReference>